<sequence>MTKKIILKGTYCIIIQLRDDTVIEVGKKGPINFKMGYYVYVGSALNSLETRLKRHLSNKKKLFWHVDYLLNSSSSEIKEIVFAVNENKWECMLASKISCHGTEIHGFGCSDCKCDSHLFRFDEIELSVKTCRDAFKTLELDPKMLDDLINKN</sequence>
<evidence type="ECO:0000313" key="2">
    <source>
        <dbReference type="EMBL" id="MBZ2165688.1"/>
    </source>
</evidence>
<feature type="domain" description="GIY-YIG" evidence="1">
    <location>
        <begin position="24"/>
        <end position="122"/>
    </location>
</feature>
<reference evidence="3" key="1">
    <citation type="journal article" date="2022" name="Microbiol. Resour. Announc.">
        <title>Draft Genome Sequence of a Methanogenic Archaeon from West Spitsbergen Permafrost.</title>
        <authorList>
            <person name="Trubitsyn V."/>
            <person name="Rivkina E."/>
            <person name="Shcherbakova V."/>
        </authorList>
    </citation>
    <scope>NUCLEOTIDE SEQUENCE [LARGE SCALE GENOMIC DNA]</scope>
    <source>
        <strain evidence="3">VT</strain>
    </source>
</reference>
<gene>
    <name evidence="2" type="ORF">K8N75_06500</name>
</gene>
<comment type="caution">
    <text evidence="2">The sequence shown here is derived from an EMBL/GenBank/DDBJ whole genome shotgun (WGS) entry which is preliminary data.</text>
</comment>
<dbReference type="PANTHER" id="PTHR37460">
    <property type="entry name" value="ENDONUCLEASE III"/>
    <property type="match status" value="1"/>
</dbReference>
<evidence type="ECO:0000259" key="1">
    <source>
        <dbReference type="SMART" id="SM00465"/>
    </source>
</evidence>
<dbReference type="Pfam" id="PF01986">
    <property type="entry name" value="DUF123"/>
    <property type="match status" value="1"/>
</dbReference>
<dbReference type="SMART" id="SM00465">
    <property type="entry name" value="GIYc"/>
    <property type="match status" value="1"/>
</dbReference>
<dbReference type="EMBL" id="JAIOUQ010000007">
    <property type="protein sequence ID" value="MBZ2165688.1"/>
    <property type="molecule type" value="Genomic_DNA"/>
</dbReference>
<dbReference type="CDD" id="cd10441">
    <property type="entry name" value="GIY-YIG_COG1833"/>
    <property type="match status" value="1"/>
</dbReference>
<name>A0A8T5UPH6_9EURY</name>
<proteinExistence type="predicted"/>
<dbReference type="AlphaFoldDB" id="A0A8T5UPH6"/>
<dbReference type="PANTHER" id="PTHR37460:SF1">
    <property type="entry name" value="ENDONUCLEASE III"/>
    <property type="match status" value="1"/>
</dbReference>
<dbReference type="Proteomes" id="UP000825933">
    <property type="component" value="Unassembled WGS sequence"/>
</dbReference>
<protein>
    <submittedName>
        <fullName evidence="2">GIY-YIG nuclease family protein</fullName>
    </submittedName>
</protein>
<dbReference type="InterPro" id="IPR002837">
    <property type="entry name" value="DUF123"/>
</dbReference>
<organism evidence="2 3">
    <name type="scientific">Methanobacterium spitsbergense</name>
    <dbReference type="NCBI Taxonomy" id="2874285"/>
    <lineage>
        <taxon>Archaea</taxon>
        <taxon>Methanobacteriati</taxon>
        <taxon>Methanobacteriota</taxon>
        <taxon>Methanomada group</taxon>
        <taxon>Methanobacteria</taxon>
        <taxon>Methanobacteriales</taxon>
        <taxon>Methanobacteriaceae</taxon>
        <taxon>Methanobacterium</taxon>
    </lineage>
</organism>
<dbReference type="InterPro" id="IPR000305">
    <property type="entry name" value="GIY-YIG_endonuc"/>
</dbReference>
<evidence type="ECO:0000313" key="3">
    <source>
        <dbReference type="Proteomes" id="UP000825933"/>
    </source>
</evidence>
<accession>A0A8T5UPH6</accession>
<dbReference type="RefSeq" id="WP_223791283.1">
    <property type="nucleotide sequence ID" value="NZ_JAIOUQ010000007.1"/>
</dbReference>
<keyword evidence="3" id="KW-1185">Reference proteome</keyword>